<dbReference type="InterPro" id="IPR015943">
    <property type="entry name" value="WD40/YVTN_repeat-like_dom_sf"/>
</dbReference>
<feature type="compositionally biased region" description="Low complexity" evidence="6">
    <location>
        <begin position="16"/>
        <end position="33"/>
    </location>
</feature>
<feature type="region of interest" description="Disordered" evidence="6">
    <location>
        <begin position="1"/>
        <end position="33"/>
    </location>
</feature>
<evidence type="ECO:0000313" key="8">
    <source>
        <dbReference type="Proteomes" id="UP000626109"/>
    </source>
</evidence>
<dbReference type="Pfam" id="PF00400">
    <property type="entry name" value="WD40"/>
    <property type="match status" value="1"/>
</dbReference>
<dbReference type="SUPFAM" id="SSF50978">
    <property type="entry name" value="WD40 repeat-like"/>
    <property type="match status" value="1"/>
</dbReference>
<feature type="repeat" description="WD" evidence="5">
    <location>
        <begin position="132"/>
        <end position="153"/>
    </location>
</feature>
<dbReference type="PROSITE" id="PS50294">
    <property type="entry name" value="WD_REPEATS_REGION"/>
    <property type="match status" value="1"/>
</dbReference>
<keyword evidence="2 5" id="KW-0853">WD repeat</keyword>
<accession>A0A813J5T5</accession>
<keyword evidence="3" id="KW-0677">Repeat</keyword>
<evidence type="ECO:0000256" key="4">
    <source>
        <dbReference type="ARBA" id="ARBA00023242"/>
    </source>
</evidence>
<dbReference type="PANTHER" id="PTHR19848">
    <property type="entry name" value="WD40 REPEAT PROTEIN"/>
    <property type="match status" value="1"/>
</dbReference>
<dbReference type="EMBL" id="CAJNNW010020865">
    <property type="protein sequence ID" value="CAE8667080.1"/>
    <property type="molecule type" value="Genomic_DNA"/>
</dbReference>
<dbReference type="PANTHER" id="PTHR19848:SF0">
    <property type="entry name" value="NOTCHLESS PROTEIN HOMOLOG 1"/>
    <property type="match status" value="1"/>
</dbReference>
<evidence type="ECO:0008006" key="9">
    <source>
        <dbReference type="Google" id="ProtNLM"/>
    </source>
</evidence>
<name>A0A813J5T5_POLGL</name>
<proteinExistence type="predicted"/>
<dbReference type="InterPro" id="IPR001680">
    <property type="entry name" value="WD40_rpt"/>
</dbReference>
<reference evidence="7" key="1">
    <citation type="submission" date="2021-02" db="EMBL/GenBank/DDBJ databases">
        <authorList>
            <person name="Dougan E. K."/>
            <person name="Rhodes N."/>
            <person name="Thang M."/>
            <person name="Chan C."/>
        </authorList>
    </citation>
    <scope>NUCLEOTIDE SEQUENCE</scope>
</reference>
<dbReference type="AlphaFoldDB" id="A0A813J5T5"/>
<comment type="caution">
    <text evidence="7">The sequence shown here is derived from an EMBL/GenBank/DDBJ whole genome shotgun (WGS) entry which is preliminary data.</text>
</comment>
<dbReference type="GO" id="GO:0005730">
    <property type="term" value="C:nucleolus"/>
    <property type="evidence" value="ECO:0007669"/>
    <property type="project" value="TreeGrafter"/>
</dbReference>
<evidence type="ECO:0000313" key="7">
    <source>
        <dbReference type="EMBL" id="CAE8667080.1"/>
    </source>
</evidence>
<dbReference type="InterPro" id="IPR036322">
    <property type="entry name" value="WD40_repeat_dom_sf"/>
</dbReference>
<keyword evidence="4" id="KW-0539">Nucleus</keyword>
<gene>
    <name evidence="7" type="ORF">PGLA2088_LOCUS16463</name>
</gene>
<protein>
    <recommendedName>
        <fullName evidence="9">Peroxin-7</fullName>
    </recommendedName>
</protein>
<dbReference type="SMART" id="SM00320">
    <property type="entry name" value="WD40"/>
    <property type="match status" value="4"/>
</dbReference>
<evidence type="ECO:0000256" key="6">
    <source>
        <dbReference type="SAM" id="MobiDB-lite"/>
    </source>
</evidence>
<comment type="subcellular location">
    <subcellularLocation>
        <location evidence="1">Nucleus</location>
    </subcellularLocation>
</comment>
<evidence type="ECO:0000256" key="5">
    <source>
        <dbReference type="PROSITE-ProRule" id="PRU00221"/>
    </source>
</evidence>
<sequence length="539" mass="58766">MGKASDLPARQRSRSPPTTTAPTTTATTTTTTPSAKEGIIEVRALSGALVAELALGDLGVGSTILTLKLRLREGTGAPVAEQNILPIFKLALDLCEAGSALKDCQLLGELFPTSCSPRLLLMTVRSKCQLALAGGVDGSLNLWDLQSGAFRKSDGHTGKILGILADWRGERALSWCSDQRAVLWDLAPAGSIQSWILDSPRGILAIHSDWPRDRAIARCSDFSLRIWEGLKLGQVAGQSFKAAKELTGHTDRVTGLQVSWSVSRALSSSHDGSVRHWDVNSGLCLQVLKCHNSNNSNNNNSNNNNSNSNNNVSYPLAGVRADWAGAYALGFGQARLQLWALGVGGEYASCRADFFHSCPQPPLPNEEEDFDGVNLSSFTEHTLQGVEVDWRDEHRIQVLTWGSDQKIRLWNLDASLEDAHAKSHLDPVQELHVQDGNFLEVQVDWERGRALSWSWGDAPQLWDLSLGTVLLSFPVRCHVMGLEVHWEGGRCLARSFGGGLFLWHFLGGNSRLAELKAVRRDASAVQGMQVDWQGQRALS</sequence>
<evidence type="ECO:0000256" key="3">
    <source>
        <dbReference type="ARBA" id="ARBA00022737"/>
    </source>
</evidence>
<dbReference type="Gene3D" id="2.130.10.10">
    <property type="entry name" value="YVTN repeat-like/Quinoprotein amine dehydrogenase"/>
    <property type="match status" value="2"/>
</dbReference>
<evidence type="ECO:0000256" key="2">
    <source>
        <dbReference type="ARBA" id="ARBA00022574"/>
    </source>
</evidence>
<evidence type="ECO:0000256" key="1">
    <source>
        <dbReference type="ARBA" id="ARBA00004123"/>
    </source>
</evidence>
<feature type="repeat" description="WD" evidence="5">
    <location>
        <begin position="246"/>
        <end position="287"/>
    </location>
</feature>
<dbReference type="GO" id="GO:0000027">
    <property type="term" value="P:ribosomal large subunit assembly"/>
    <property type="evidence" value="ECO:0007669"/>
    <property type="project" value="TreeGrafter"/>
</dbReference>
<organism evidence="7 8">
    <name type="scientific">Polarella glacialis</name>
    <name type="common">Dinoflagellate</name>
    <dbReference type="NCBI Taxonomy" id="89957"/>
    <lineage>
        <taxon>Eukaryota</taxon>
        <taxon>Sar</taxon>
        <taxon>Alveolata</taxon>
        <taxon>Dinophyceae</taxon>
        <taxon>Suessiales</taxon>
        <taxon>Suessiaceae</taxon>
        <taxon>Polarella</taxon>
    </lineage>
</organism>
<dbReference type="PROSITE" id="PS50082">
    <property type="entry name" value="WD_REPEATS_2"/>
    <property type="match status" value="2"/>
</dbReference>
<dbReference type="Proteomes" id="UP000626109">
    <property type="component" value="Unassembled WGS sequence"/>
</dbReference>